<evidence type="ECO:0000259" key="1">
    <source>
        <dbReference type="Pfam" id="PF18126"/>
    </source>
</evidence>
<dbReference type="PANTHER" id="PTHR28041">
    <property type="entry name" value="54S RIBOSOMAL PROTEIN L25, MITOCHONDRIAL"/>
    <property type="match status" value="1"/>
</dbReference>
<gene>
    <name evidence="2" type="ORF">LAFE_0E03554G</name>
</gene>
<name>A0A1G4MCR5_LACFM</name>
<keyword evidence="3" id="KW-1185">Reference proteome</keyword>
<dbReference type="OMA" id="KGHKHEL"/>
<dbReference type="GO" id="GO:0003735">
    <property type="term" value="F:structural constituent of ribosome"/>
    <property type="evidence" value="ECO:0007669"/>
    <property type="project" value="InterPro"/>
</dbReference>
<dbReference type="Pfam" id="PF18126">
    <property type="entry name" value="Mitoc_mL59"/>
    <property type="match status" value="1"/>
</dbReference>
<feature type="domain" description="Large ribosomal subunit protein mL59" evidence="1">
    <location>
        <begin position="16"/>
        <end position="137"/>
    </location>
</feature>
<dbReference type="AlphaFoldDB" id="A0A1G4MCR5"/>
<reference evidence="3" key="1">
    <citation type="submission" date="2016-03" db="EMBL/GenBank/DDBJ databases">
        <authorList>
            <person name="Devillers H."/>
        </authorList>
    </citation>
    <scope>NUCLEOTIDE SEQUENCE [LARGE SCALE GENOMIC DNA]</scope>
</reference>
<dbReference type="EMBL" id="LT598488">
    <property type="protein sequence ID" value="SCW01615.1"/>
    <property type="molecule type" value="Genomic_DNA"/>
</dbReference>
<dbReference type="PANTHER" id="PTHR28041:SF1">
    <property type="entry name" value="LARGE RIBOSOMAL SUBUNIT PROTEIN ML59"/>
    <property type="match status" value="1"/>
</dbReference>
<dbReference type="OrthoDB" id="18529at2759"/>
<dbReference type="STRING" id="4955.A0A1G4MCR5"/>
<organism evidence="2 3">
    <name type="scientific">Lachancea fermentati</name>
    <name type="common">Zygosaccharomyces fermentati</name>
    <dbReference type="NCBI Taxonomy" id="4955"/>
    <lineage>
        <taxon>Eukaryota</taxon>
        <taxon>Fungi</taxon>
        <taxon>Dikarya</taxon>
        <taxon>Ascomycota</taxon>
        <taxon>Saccharomycotina</taxon>
        <taxon>Saccharomycetes</taxon>
        <taxon>Saccharomycetales</taxon>
        <taxon>Saccharomycetaceae</taxon>
        <taxon>Lachancea</taxon>
    </lineage>
</organism>
<evidence type="ECO:0000313" key="3">
    <source>
        <dbReference type="Proteomes" id="UP000190831"/>
    </source>
</evidence>
<dbReference type="GO" id="GO:0005762">
    <property type="term" value="C:mitochondrial large ribosomal subunit"/>
    <property type="evidence" value="ECO:0007669"/>
    <property type="project" value="InterPro"/>
</dbReference>
<sequence length="157" mass="18937">MSNPAMKQYFNLLPDKLRTFFKKFPPNVKYSDRPTLVNSPDANPFLPNKHPVTGRYHNPKYSLRRMSDLYKLAHQYGLQNLLPPNKKLFFEEKYDQKKLMKGVLLPKGHKYELRYDEKMKKMEEAIKNADQFILETRGKKYLKKIEKRKQKNHQSWF</sequence>
<protein>
    <submittedName>
        <fullName evidence="2">LAFE_0E03554g1_1</fullName>
    </submittedName>
</protein>
<proteinExistence type="predicted"/>
<dbReference type="Proteomes" id="UP000190831">
    <property type="component" value="Chromosome E"/>
</dbReference>
<dbReference type="InterPro" id="IPR037507">
    <property type="entry name" value="Ribosomal_mL59"/>
</dbReference>
<dbReference type="InterPro" id="IPR040922">
    <property type="entry name" value="Ribosomal_mL59_dom"/>
</dbReference>
<evidence type="ECO:0000313" key="2">
    <source>
        <dbReference type="EMBL" id="SCW01615.1"/>
    </source>
</evidence>
<accession>A0A1G4MCR5</accession>